<comment type="catalytic activity">
    <reaction evidence="7">
        <text>a 2'-deoxyadenosine in DNA + S-adenosyl-L-methionine = an N(6)-methyl-2'-deoxyadenosine in DNA + S-adenosyl-L-homocysteine + H(+)</text>
        <dbReference type="Rhea" id="RHEA:15197"/>
        <dbReference type="Rhea" id="RHEA-COMP:12418"/>
        <dbReference type="Rhea" id="RHEA-COMP:12419"/>
        <dbReference type="ChEBI" id="CHEBI:15378"/>
        <dbReference type="ChEBI" id="CHEBI:57856"/>
        <dbReference type="ChEBI" id="CHEBI:59789"/>
        <dbReference type="ChEBI" id="CHEBI:90615"/>
        <dbReference type="ChEBI" id="CHEBI:90616"/>
        <dbReference type="EC" id="2.1.1.72"/>
    </reaction>
</comment>
<accession>A0ABS0XVJ5</accession>
<dbReference type="RefSeq" id="WP_199046019.1">
    <property type="nucleotide sequence ID" value="NZ_JAELXT010000001.1"/>
</dbReference>
<proteinExistence type="inferred from homology"/>
<comment type="similarity">
    <text evidence="1">Belongs to the N(4)/N(6)-methyltransferase family. N(4) subfamily.</text>
</comment>
<dbReference type="InterPro" id="IPR001091">
    <property type="entry name" value="RM_Methyltransferase"/>
</dbReference>
<evidence type="ECO:0000256" key="3">
    <source>
        <dbReference type="ARBA" id="ARBA00022679"/>
    </source>
</evidence>
<sequence length="401" mass="44710">MKFAPAIRDARQRAILSQEELAQTIGVTPRAVWLAEQGAGTLKTLIPILDHLRIPIAGLSPASSLGARVQEARLKKRWSLQKLSERSNLSIPTIRGLEQGKGRIASLEAAIAALAPTARVRKPATIRREAPRGMGHSTVQRLVHADCIDFMHGMESRSVDLIVTSPPYNAGKEYEADLSVEEYLNFAERWVSSIPRLLSPTGALWLNVGYFRPEVGQAVPLTYLYYPLLARHGLHLIQEVVWHFEGGLAYSKRFAHRTERWMWLVKDPANYVFHLDDVRDGTLNRSNDQRNNPAGKNPTDYWYFDRVVGGRTASKDKTDHPAQFPLPMIERIVRACSSPGAVVLDPFGGSGTTAAAAYQNGRGFISVEANQRYHEIAKARLERLRKENGAEPPPDLERIAS</sequence>
<dbReference type="PANTHER" id="PTHR46797">
    <property type="entry name" value="HTH-TYPE TRANSCRIPTIONAL REGULATOR"/>
    <property type="match status" value="1"/>
</dbReference>
<dbReference type="InterPro" id="IPR002941">
    <property type="entry name" value="DNA_methylase_N4/N6"/>
</dbReference>
<evidence type="ECO:0000256" key="7">
    <source>
        <dbReference type="ARBA" id="ARBA00047942"/>
    </source>
</evidence>
<gene>
    <name evidence="11" type="ORF">JAO75_01360</name>
</gene>
<dbReference type="SUPFAM" id="SSF47413">
    <property type="entry name" value="lambda repressor-like DNA-binding domains"/>
    <property type="match status" value="2"/>
</dbReference>
<keyword evidence="2" id="KW-0489">Methyltransferase</keyword>
<organism evidence="11 12">
    <name type="scientific">Microvirga splendida</name>
    <dbReference type="NCBI Taxonomy" id="2795727"/>
    <lineage>
        <taxon>Bacteria</taxon>
        <taxon>Pseudomonadati</taxon>
        <taxon>Pseudomonadota</taxon>
        <taxon>Alphaproteobacteria</taxon>
        <taxon>Hyphomicrobiales</taxon>
        <taxon>Methylobacteriaceae</taxon>
        <taxon>Microvirga</taxon>
    </lineage>
</organism>
<dbReference type="EC" id="2.1.1.-" evidence="9"/>
<evidence type="ECO:0000256" key="6">
    <source>
        <dbReference type="ARBA" id="ARBA00023125"/>
    </source>
</evidence>
<comment type="catalytic activity">
    <reaction evidence="8">
        <text>a 2'-deoxycytidine in DNA + S-adenosyl-L-methionine = an N(4)-methyl-2'-deoxycytidine in DNA + S-adenosyl-L-homocysteine + H(+)</text>
        <dbReference type="Rhea" id="RHEA:16857"/>
        <dbReference type="Rhea" id="RHEA-COMP:11369"/>
        <dbReference type="Rhea" id="RHEA-COMP:13674"/>
        <dbReference type="ChEBI" id="CHEBI:15378"/>
        <dbReference type="ChEBI" id="CHEBI:57856"/>
        <dbReference type="ChEBI" id="CHEBI:59789"/>
        <dbReference type="ChEBI" id="CHEBI:85452"/>
        <dbReference type="ChEBI" id="CHEBI:137933"/>
        <dbReference type="EC" id="2.1.1.113"/>
    </reaction>
</comment>
<evidence type="ECO:0000313" key="12">
    <source>
        <dbReference type="Proteomes" id="UP000620670"/>
    </source>
</evidence>
<evidence type="ECO:0000256" key="9">
    <source>
        <dbReference type="RuleBase" id="RU362026"/>
    </source>
</evidence>
<dbReference type="Pfam" id="PF01555">
    <property type="entry name" value="N6_N4_Mtase"/>
    <property type="match status" value="1"/>
</dbReference>
<keyword evidence="3" id="KW-0808">Transferase</keyword>
<evidence type="ECO:0000259" key="10">
    <source>
        <dbReference type="PROSITE" id="PS50943"/>
    </source>
</evidence>
<protein>
    <recommendedName>
        <fullName evidence="9">Methyltransferase</fullName>
        <ecNumber evidence="9">2.1.1.-</ecNumber>
    </recommendedName>
</protein>
<dbReference type="SUPFAM" id="SSF53335">
    <property type="entry name" value="S-adenosyl-L-methionine-dependent methyltransferases"/>
    <property type="match status" value="1"/>
</dbReference>
<evidence type="ECO:0000256" key="1">
    <source>
        <dbReference type="ARBA" id="ARBA00010203"/>
    </source>
</evidence>
<dbReference type="PROSITE" id="PS00093">
    <property type="entry name" value="N4_MTASE"/>
    <property type="match status" value="1"/>
</dbReference>
<evidence type="ECO:0000313" key="11">
    <source>
        <dbReference type="EMBL" id="MBJ6124043.1"/>
    </source>
</evidence>
<dbReference type="InterPro" id="IPR050807">
    <property type="entry name" value="TransReg_Diox_bact_type"/>
</dbReference>
<reference evidence="12" key="1">
    <citation type="submission" date="2020-12" db="EMBL/GenBank/DDBJ databases">
        <title>Hymenobacter sp.</title>
        <authorList>
            <person name="Kim M.K."/>
        </authorList>
    </citation>
    <scope>NUCLEOTIDE SEQUENCE [LARGE SCALE GENOMIC DNA]</scope>
    <source>
        <strain evidence="12">BT325</strain>
    </source>
</reference>
<evidence type="ECO:0000256" key="5">
    <source>
        <dbReference type="ARBA" id="ARBA00022747"/>
    </source>
</evidence>
<dbReference type="EMBL" id="JAELXT010000001">
    <property type="protein sequence ID" value="MBJ6124043.1"/>
    <property type="molecule type" value="Genomic_DNA"/>
</dbReference>
<keyword evidence="4" id="KW-0949">S-adenosyl-L-methionine</keyword>
<dbReference type="Gene3D" id="3.40.50.150">
    <property type="entry name" value="Vaccinia Virus protein VP39"/>
    <property type="match status" value="1"/>
</dbReference>
<dbReference type="CDD" id="cd00093">
    <property type="entry name" value="HTH_XRE"/>
    <property type="match status" value="2"/>
</dbReference>
<keyword evidence="5" id="KW-0680">Restriction system</keyword>
<dbReference type="InterPro" id="IPR017985">
    <property type="entry name" value="MeTrfase_CN4_CS"/>
</dbReference>
<dbReference type="PRINTS" id="PR00508">
    <property type="entry name" value="S21N4MTFRASE"/>
</dbReference>
<evidence type="ECO:0000256" key="2">
    <source>
        <dbReference type="ARBA" id="ARBA00022603"/>
    </source>
</evidence>
<evidence type="ECO:0000256" key="4">
    <source>
        <dbReference type="ARBA" id="ARBA00022691"/>
    </source>
</evidence>
<dbReference type="InterPro" id="IPR029063">
    <property type="entry name" value="SAM-dependent_MTases_sf"/>
</dbReference>
<keyword evidence="6" id="KW-0238">DNA-binding</keyword>
<name>A0ABS0XVJ5_9HYPH</name>
<feature type="domain" description="HTH cro/C1-type" evidence="10">
    <location>
        <begin position="7"/>
        <end position="59"/>
    </location>
</feature>
<feature type="domain" description="HTH cro/C1-type" evidence="10">
    <location>
        <begin position="69"/>
        <end position="101"/>
    </location>
</feature>
<dbReference type="InterPro" id="IPR001387">
    <property type="entry name" value="Cro/C1-type_HTH"/>
</dbReference>
<keyword evidence="12" id="KW-1185">Reference proteome</keyword>
<dbReference type="SMART" id="SM00530">
    <property type="entry name" value="HTH_XRE"/>
    <property type="match status" value="2"/>
</dbReference>
<dbReference type="PROSITE" id="PS50943">
    <property type="entry name" value="HTH_CROC1"/>
    <property type="match status" value="2"/>
</dbReference>
<dbReference type="Proteomes" id="UP000620670">
    <property type="component" value="Unassembled WGS sequence"/>
</dbReference>
<evidence type="ECO:0000256" key="8">
    <source>
        <dbReference type="ARBA" id="ARBA00049120"/>
    </source>
</evidence>
<dbReference type="Gene3D" id="1.10.260.40">
    <property type="entry name" value="lambda repressor-like DNA-binding domains"/>
    <property type="match status" value="2"/>
</dbReference>
<comment type="caution">
    <text evidence="11">The sequence shown here is derived from an EMBL/GenBank/DDBJ whole genome shotgun (WGS) entry which is preliminary data.</text>
</comment>
<dbReference type="InterPro" id="IPR010982">
    <property type="entry name" value="Lambda_DNA-bd_dom_sf"/>
</dbReference>
<dbReference type="PANTHER" id="PTHR46797:SF1">
    <property type="entry name" value="METHYLPHOSPHONATE SYNTHASE"/>
    <property type="match status" value="1"/>
</dbReference>